<protein>
    <submittedName>
        <fullName evidence="2">Tld domain-containing protein kiaa1609-like protein</fullName>
    </submittedName>
</protein>
<evidence type="ECO:0000313" key="2">
    <source>
        <dbReference type="EMBL" id="KOO53270.1"/>
    </source>
</evidence>
<feature type="domain" description="TLDc" evidence="1">
    <location>
        <begin position="147"/>
        <end position="334"/>
    </location>
</feature>
<organism evidence="2 3">
    <name type="scientific">Chrysochromulina tobinii</name>
    <dbReference type="NCBI Taxonomy" id="1460289"/>
    <lineage>
        <taxon>Eukaryota</taxon>
        <taxon>Haptista</taxon>
        <taxon>Haptophyta</taxon>
        <taxon>Prymnesiophyceae</taxon>
        <taxon>Prymnesiales</taxon>
        <taxon>Chrysochromulinaceae</taxon>
        <taxon>Chrysochromulina</taxon>
    </lineage>
</organism>
<dbReference type="SMART" id="SM00584">
    <property type="entry name" value="TLDc"/>
    <property type="match status" value="1"/>
</dbReference>
<evidence type="ECO:0000313" key="3">
    <source>
        <dbReference type="Proteomes" id="UP000037460"/>
    </source>
</evidence>
<dbReference type="Pfam" id="PF07534">
    <property type="entry name" value="TLD"/>
    <property type="match status" value="1"/>
</dbReference>
<comment type="caution">
    <text evidence="2">The sequence shown here is derived from an EMBL/GenBank/DDBJ whole genome shotgun (WGS) entry which is preliminary data.</text>
</comment>
<accession>A0A0M0LQC6</accession>
<dbReference type="AlphaFoldDB" id="A0A0M0LQC6"/>
<dbReference type="OrthoDB" id="26679at2759"/>
<keyword evidence="3" id="KW-1185">Reference proteome</keyword>
<dbReference type="PROSITE" id="PS51886">
    <property type="entry name" value="TLDC"/>
    <property type="match status" value="1"/>
</dbReference>
<dbReference type="PANTHER" id="PTHR23354:SF95">
    <property type="entry name" value="CALCIUM-BINDING EF-HAND FAMILY PROTEIN-RELATED"/>
    <property type="match status" value="1"/>
</dbReference>
<name>A0A0M0LQC6_9EUKA</name>
<gene>
    <name evidence="2" type="ORF">Ctob_015771</name>
</gene>
<dbReference type="InterPro" id="IPR006571">
    <property type="entry name" value="TLDc_dom"/>
</dbReference>
<dbReference type="EMBL" id="JWZX01000304">
    <property type="protein sequence ID" value="KOO53270.1"/>
    <property type="molecule type" value="Genomic_DNA"/>
</dbReference>
<dbReference type="Proteomes" id="UP000037460">
    <property type="component" value="Unassembled WGS sequence"/>
</dbReference>
<sequence length="389" mass="41796">MMARRDAATPGRFSLAAFREVHASMPADLSEALWRALCLGAQASVDATLDLNAIVRTIVPLRVGGNRVLAARKHLEACFENDVERGVKVAFEEAVPWLEAMQELPLRPSSRSLPAAEAILAAAACAAWLLDLRELEPLPVLAEGTSRLLTEEDVRLLSAQLPLEQRRRWRLLFSSTRDGTSFTRFIALGARRAPCLIVVREGALPPSVAPGMPPPPNAVCSIFGGFSSKPLQPSPQFGGDYGSFLFKLGAAPAVFRSSGKNSNFVYLNAGMDLLPNGLAFGANGSLDDHFFGLWLRDDLETGRSDAPCATFGDSPCLAMATEFRVEEVELWAVAEDPPPPSDEEQAAARGENALTAVGVLSTKHEETRKFLEIATGKGQASADLGVTKE</sequence>
<dbReference type="PANTHER" id="PTHR23354">
    <property type="entry name" value="NUCLEOLAR PROTEIN 7/ESTROGEN RECEPTOR COACTIVATOR-RELATED"/>
    <property type="match status" value="1"/>
</dbReference>
<reference evidence="3" key="1">
    <citation type="journal article" date="2015" name="PLoS Genet.">
        <title>Genome Sequence and Transcriptome Analyses of Chrysochromulina tobin: Metabolic Tools for Enhanced Algal Fitness in the Prominent Order Prymnesiales (Haptophyceae).</title>
        <authorList>
            <person name="Hovde B.T."/>
            <person name="Deodato C.R."/>
            <person name="Hunsperger H.M."/>
            <person name="Ryken S.A."/>
            <person name="Yost W."/>
            <person name="Jha R.K."/>
            <person name="Patterson J."/>
            <person name="Monnat R.J. Jr."/>
            <person name="Barlow S.B."/>
            <person name="Starkenburg S.R."/>
            <person name="Cattolico R.A."/>
        </authorList>
    </citation>
    <scope>NUCLEOTIDE SEQUENCE</scope>
    <source>
        <strain evidence="3">CCMP291</strain>
    </source>
</reference>
<evidence type="ECO:0000259" key="1">
    <source>
        <dbReference type="PROSITE" id="PS51886"/>
    </source>
</evidence>
<proteinExistence type="predicted"/>